<gene>
    <name evidence="1" type="ORF">SAMN04487893_10414</name>
</gene>
<accession>A0A1I3P836</accession>
<dbReference type="AlphaFoldDB" id="A0A1I3P836"/>
<dbReference type="OrthoDB" id="1121756at2"/>
<proteinExistence type="predicted"/>
<protein>
    <submittedName>
        <fullName evidence="1">Lipocalin-like domain-containing protein</fullName>
    </submittedName>
</protein>
<evidence type="ECO:0000313" key="2">
    <source>
        <dbReference type="Proteomes" id="UP000243887"/>
    </source>
</evidence>
<keyword evidence="2" id="KW-1185">Reference proteome</keyword>
<reference evidence="2" key="1">
    <citation type="submission" date="2016-10" db="EMBL/GenBank/DDBJ databases">
        <authorList>
            <person name="Varghese N."/>
            <person name="Submissions S."/>
        </authorList>
    </citation>
    <scope>NUCLEOTIDE SEQUENCE [LARGE SCALE GENOMIC DNA]</scope>
    <source>
        <strain evidence="2">DSM 26542</strain>
    </source>
</reference>
<evidence type="ECO:0000313" key="1">
    <source>
        <dbReference type="EMBL" id="SFJ17500.1"/>
    </source>
</evidence>
<dbReference type="Proteomes" id="UP000243887">
    <property type="component" value="Unassembled WGS sequence"/>
</dbReference>
<organism evidence="1 2">
    <name type="scientific">Myroides guanonis</name>
    <dbReference type="NCBI Taxonomy" id="1150112"/>
    <lineage>
        <taxon>Bacteria</taxon>
        <taxon>Pseudomonadati</taxon>
        <taxon>Bacteroidota</taxon>
        <taxon>Flavobacteriia</taxon>
        <taxon>Flavobacteriales</taxon>
        <taxon>Flavobacteriaceae</taxon>
        <taxon>Myroides</taxon>
    </lineage>
</organism>
<sequence length="152" mass="16792">MKKVLTIGLMALFVVSCKPTMDSKSQVGLKGNWTLTKVDHIGGDFVKVNSFDIADAKCFVGSQWKFVSNNNSGVITMNGGGDCPTFENNIKWTISPSGDFNFKFIDEGVKAKHVSTGYSMKVRNQSETSFQLVDKVYSGGQSYDITYQFSRN</sequence>
<dbReference type="STRING" id="1150112.SAMN04487893_10414"/>
<dbReference type="EMBL" id="FORU01000004">
    <property type="protein sequence ID" value="SFJ17500.1"/>
    <property type="molecule type" value="Genomic_DNA"/>
</dbReference>
<dbReference type="PROSITE" id="PS51257">
    <property type="entry name" value="PROKAR_LIPOPROTEIN"/>
    <property type="match status" value="1"/>
</dbReference>
<dbReference type="RefSeq" id="WP_090678312.1">
    <property type="nucleotide sequence ID" value="NZ_FORU01000004.1"/>
</dbReference>
<name>A0A1I3P836_9FLAO</name>